<evidence type="ECO:0000313" key="3">
    <source>
        <dbReference type="Proteomes" id="UP001595886"/>
    </source>
</evidence>
<dbReference type="GO" id="GO:0003677">
    <property type="term" value="F:DNA binding"/>
    <property type="evidence" value="ECO:0007669"/>
    <property type="project" value="UniProtKB-KW"/>
</dbReference>
<dbReference type="SMART" id="SM00966">
    <property type="entry name" value="SpoVT_AbrB"/>
    <property type="match status" value="1"/>
</dbReference>
<dbReference type="Proteomes" id="UP001595886">
    <property type="component" value="Unassembled WGS sequence"/>
</dbReference>
<keyword evidence="3" id="KW-1185">Reference proteome</keyword>
<comment type="caution">
    <text evidence="2">The sequence shown here is derived from an EMBL/GenBank/DDBJ whole genome shotgun (WGS) entry which is preliminary data.</text>
</comment>
<dbReference type="RefSeq" id="WP_380019812.1">
    <property type="nucleotide sequence ID" value="NZ_JBHSHD010000006.1"/>
</dbReference>
<sequence>MNATSKLTAQAQVSVPAAMRRKLGIGPGSTIVWELEGDHVVVRRVGLHTSQAIHSILFDDAPKRKTLAELKSGIAKHLRQRHARD</sequence>
<accession>A0ABV9QTN5</accession>
<protein>
    <submittedName>
        <fullName evidence="2">AbrB/MazE/SpoVT family DNA-binding domain-containing protein</fullName>
    </submittedName>
</protein>
<evidence type="ECO:0000259" key="1">
    <source>
        <dbReference type="SMART" id="SM00966"/>
    </source>
</evidence>
<name>A0ABV9QTN5_9GAMM</name>
<dbReference type="SUPFAM" id="SSF89447">
    <property type="entry name" value="AbrB/MazE/MraZ-like"/>
    <property type="match status" value="1"/>
</dbReference>
<dbReference type="InterPro" id="IPR037914">
    <property type="entry name" value="SpoVT-AbrB_sf"/>
</dbReference>
<dbReference type="Pfam" id="PF04014">
    <property type="entry name" value="MazE_antitoxin"/>
    <property type="match status" value="1"/>
</dbReference>
<proteinExistence type="predicted"/>
<evidence type="ECO:0000313" key="2">
    <source>
        <dbReference type="EMBL" id="MFC4819995.1"/>
    </source>
</evidence>
<dbReference type="Gene3D" id="2.10.260.10">
    <property type="match status" value="1"/>
</dbReference>
<organism evidence="2 3">
    <name type="scientific">Dokdonella ginsengisoli</name>
    <dbReference type="NCBI Taxonomy" id="363846"/>
    <lineage>
        <taxon>Bacteria</taxon>
        <taxon>Pseudomonadati</taxon>
        <taxon>Pseudomonadota</taxon>
        <taxon>Gammaproteobacteria</taxon>
        <taxon>Lysobacterales</taxon>
        <taxon>Rhodanobacteraceae</taxon>
        <taxon>Dokdonella</taxon>
    </lineage>
</organism>
<dbReference type="EMBL" id="JBHSHD010000006">
    <property type="protein sequence ID" value="MFC4819995.1"/>
    <property type="molecule type" value="Genomic_DNA"/>
</dbReference>
<gene>
    <name evidence="2" type="ORF">ACFO6Q_06655</name>
</gene>
<dbReference type="InterPro" id="IPR007159">
    <property type="entry name" value="SpoVT-AbrB_dom"/>
</dbReference>
<reference evidence="3" key="1">
    <citation type="journal article" date="2019" name="Int. J. Syst. Evol. Microbiol.">
        <title>The Global Catalogue of Microorganisms (GCM) 10K type strain sequencing project: providing services to taxonomists for standard genome sequencing and annotation.</title>
        <authorList>
            <consortium name="The Broad Institute Genomics Platform"/>
            <consortium name="The Broad Institute Genome Sequencing Center for Infectious Disease"/>
            <person name="Wu L."/>
            <person name="Ma J."/>
        </authorList>
    </citation>
    <scope>NUCLEOTIDE SEQUENCE [LARGE SCALE GENOMIC DNA]</scope>
    <source>
        <strain evidence="3">CCUG 30340</strain>
    </source>
</reference>
<dbReference type="NCBIfam" id="TIGR01439">
    <property type="entry name" value="lp_hng_hel_AbrB"/>
    <property type="match status" value="1"/>
</dbReference>
<keyword evidence="2" id="KW-0238">DNA-binding</keyword>
<feature type="domain" description="SpoVT-AbrB" evidence="1">
    <location>
        <begin position="5"/>
        <end position="50"/>
    </location>
</feature>